<evidence type="ECO:0000313" key="3">
    <source>
        <dbReference type="Proteomes" id="UP000006327"/>
    </source>
</evidence>
<dbReference type="RefSeq" id="WP_007624275.1">
    <property type="nucleotide sequence ID" value="NZ_BAEO01000062.1"/>
</dbReference>
<feature type="transmembrane region" description="Helical" evidence="1">
    <location>
        <begin position="387"/>
        <end position="415"/>
    </location>
</feature>
<keyword evidence="3" id="KW-1185">Reference proteome</keyword>
<feature type="transmembrane region" description="Helical" evidence="1">
    <location>
        <begin position="97"/>
        <end position="117"/>
    </location>
</feature>
<dbReference type="AlphaFoldDB" id="K6YXA4"/>
<dbReference type="Proteomes" id="UP000006327">
    <property type="component" value="Unassembled WGS sequence"/>
</dbReference>
<dbReference type="EMBL" id="BAEO01000062">
    <property type="protein sequence ID" value="GAC21383.1"/>
    <property type="molecule type" value="Genomic_DNA"/>
</dbReference>
<evidence type="ECO:0000256" key="1">
    <source>
        <dbReference type="SAM" id="Phobius"/>
    </source>
</evidence>
<sequence length="419" mass="46575">MSLFKSDMSKILKRSVRKIPKYLRHPLLTLEKKLLLKDSQKIRSANRRIRSEEEQLLKNISTCLGDDPTINVSDKLRQLDNLSQVLELQRKIKLGEYGKWVIVIVCVLALLALLPGLPTPGHVEVQSKAVEITLSEDFEWSGTLNTIADGSILLSQFTNIYSPQSPELSLPLEPGVLELSSTSRASLESLFIPKGARLWLEWNEKQSALIFIMTTSTPKVSDELAVRAEFKLDGDSRFLVANGKTNERKAIPCPMEDDCSIPRRVLVSSTLGETPRIRLNTKGLVNITGLEANQFSFSKYTLDDTKRNGGRCTVTAGEYQMRGSNVVSSLRKGECMLVNSIDGSMGIEMPFREGTDEKQGFQVWYHGMIESMKVGTPEFTEERTPNLLAFLLGIPGVSTIGSILGVILATGFAVIRVRQ</sequence>
<dbReference type="OrthoDB" id="6396008at2"/>
<protein>
    <submittedName>
        <fullName evidence="2">Uncharacterized protein</fullName>
    </submittedName>
</protein>
<proteinExistence type="predicted"/>
<keyword evidence="1" id="KW-1133">Transmembrane helix</keyword>
<keyword evidence="1" id="KW-0472">Membrane</keyword>
<comment type="caution">
    <text evidence="2">The sequence shown here is derived from an EMBL/GenBank/DDBJ whole genome shotgun (WGS) entry which is preliminary data.</text>
</comment>
<gene>
    <name evidence="2" type="ORF">GARC_4441</name>
</gene>
<accession>K6YXA4</accession>
<dbReference type="STRING" id="493475.GARC_4441"/>
<reference evidence="2 3" key="1">
    <citation type="journal article" date="2017" name="Antonie Van Leeuwenhoek">
        <title>Rhizobium rhizosphaerae sp. nov., a novel species isolated from rice rhizosphere.</title>
        <authorList>
            <person name="Zhao J.J."/>
            <person name="Zhang J."/>
            <person name="Zhang R.J."/>
            <person name="Zhang C.W."/>
            <person name="Yin H.Q."/>
            <person name="Zhang X.X."/>
        </authorList>
    </citation>
    <scope>NUCLEOTIDE SEQUENCE [LARGE SCALE GENOMIC DNA]</scope>
    <source>
        <strain evidence="2 3">BSs20135</strain>
    </source>
</reference>
<evidence type="ECO:0000313" key="2">
    <source>
        <dbReference type="EMBL" id="GAC21383.1"/>
    </source>
</evidence>
<name>K6YXA4_9ALTE</name>
<organism evidence="2 3">
    <name type="scientific">Paraglaciecola arctica BSs20135</name>
    <dbReference type="NCBI Taxonomy" id="493475"/>
    <lineage>
        <taxon>Bacteria</taxon>
        <taxon>Pseudomonadati</taxon>
        <taxon>Pseudomonadota</taxon>
        <taxon>Gammaproteobacteria</taxon>
        <taxon>Alteromonadales</taxon>
        <taxon>Alteromonadaceae</taxon>
        <taxon>Paraglaciecola</taxon>
    </lineage>
</organism>
<keyword evidence="1" id="KW-0812">Transmembrane</keyword>